<feature type="domain" description="RlpA-like protein double-psi beta-barrel" evidence="3">
    <location>
        <begin position="61"/>
        <end position="149"/>
    </location>
</feature>
<dbReference type="InterPro" id="IPR036908">
    <property type="entry name" value="RlpA-like_sf"/>
</dbReference>
<feature type="signal peptide" evidence="2">
    <location>
        <begin position="1"/>
        <end position="23"/>
    </location>
</feature>
<feature type="chain" id="PRO_5044550175" description="RlpA-like protein double-psi beta-barrel domain-containing protein" evidence="2">
    <location>
        <begin position="24"/>
        <end position="153"/>
    </location>
</feature>
<dbReference type="SUPFAM" id="SSF50685">
    <property type="entry name" value="Barwin-like endoglucanases"/>
    <property type="match status" value="1"/>
</dbReference>
<accession>A0A177UFY3</accession>
<dbReference type="InterPro" id="IPR051477">
    <property type="entry name" value="Expansin_CellWall"/>
</dbReference>
<evidence type="ECO:0000259" key="3">
    <source>
        <dbReference type="Pfam" id="PF03330"/>
    </source>
</evidence>
<organism evidence="5 6">
    <name type="scientific">Tilletia caries</name>
    <name type="common">wheat bunt fungus</name>
    <dbReference type="NCBI Taxonomy" id="13290"/>
    <lineage>
        <taxon>Eukaryota</taxon>
        <taxon>Fungi</taxon>
        <taxon>Dikarya</taxon>
        <taxon>Basidiomycota</taxon>
        <taxon>Ustilaginomycotina</taxon>
        <taxon>Exobasidiomycetes</taxon>
        <taxon>Tilletiales</taxon>
        <taxon>Tilletiaceae</taxon>
        <taxon>Tilletia</taxon>
    </lineage>
</organism>
<evidence type="ECO:0000313" key="4">
    <source>
        <dbReference type="EMBL" id="CAD6901555.1"/>
    </source>
</evidence>
<proteinExistence type="predicted"/>
<dbReference type="Pfam" id="PF03330">
    <property type="entry name" value="DPBB_1"/>
    <property type="match status" value="1"/>
</dbReference>
<comment type="caution">
    <text evidence="5">The sequence shown here is derived from an EMBL/GenBank/DDBJ whole genome shotgun (WGS) entry which is preliminary data.</text>
</comment>
<gene>
    <name evidence="5" type="ORF">A4X03_0g2158</name>
    <name evidence="4" type="ORF">JKIAZH3_G2036</name>
</gene>
<dbReference type="Proteomes" id="UP000836402">
    <property type="component" value="Unassembled WGS sequence"/>
</dbReference>
<dbReference type="Proteomes" id="UP000077671">
    <property type="component" value="Unassembled WGS sequence"/>
</dbReference>
<dbReference type="EMBL" id="LWDD02000198">
    <property type="protein sequence ID" value="KAE8262813.1"/>
    <property type="molecule type" value="Genomic_DNA"/>
</dbReference>
<sequence>MRFTSFLSTALVAQTLLLLSITAAPLPQSTLSRSPASSSSPAQAQNATTNALDLEARGGTHHGSATWYGQQSRGACGQWHKNSDMIVAISGSAFKMSMCGRTVAVTSRGKTIYAQVADECPGCPRGSLDISRGMFGRWASLDVGVLPISWHFV</sequence>
<reference evidence="5" key="2">
    <citation type="journal article" date="2019" name="IMA Fungus">
        <title>Genome sequencing and comparison of five Tilletia species to identify candidate genes for the detection of regulated species infecting wheat.</title>
        <authorList>
            <person name="Nguyen H.D.T."/>
            <person name="Sultana T."/>
            <person name="Kesanakurti P."/>
            <person name="Hambleton S."/>
        </authorList>
    </citation>
    <scope>NUCLEOTIDE SEQUENCE</scope>
    <source>
        <strain evidence="5">DAOMC 238032</strain>
    </source>
</reference>
<dbReference type="PANTHER" id="PTHR31836:SF28">
    <property type="entry name" value="SRCR DOMAIN-CONTAINING PROTEIN-RELATED"/>
    <property type="match status" value="1"/>
</dbReference>
<reference evidence="4" key="3">
    <citation type="submission" date="2020-10" db="EMBL/GenBank/DDBJ databases">
        <authorList>
            <person name="Sedaghatjoo S."/>
        </authorList>
    </citation>
    <scope>NUCLEOTIDE SEQUENCE</scope>
    <source>
        <strain evidence="4">AZH3</strain>
    </source>
</reference>
<dbReference type="EMBL" id="CAJHJG010000350">
    <property type="protein sequence ID" value="CAD6901555.1"/>
    <property type="molecule type" value="Genomic_DNA"/>
</dbReference>
<name>A0A177UFY3_9BASI</name>
<dbReference type="PANTHER" id="PTHR31836">
    <property type="match status" value="1"/>
</dbReference>
<dbReference type="AlphaFoldDB" id="A0A177UFY3"/>
<dbReference type="Gene3D" id="2.40.40.10">
    <property type="entry name" value="RlpA-like domain"/>
    <property type="match status" value="1"/>
</dbReference>
<evidence type="ECO:0000256" key="1">
    <source>
        <dbReference type="ARBA" id="ARBA00022729"/>
    </source>
</evidence>
<evidence type="ECO:0000313" key="7">
    <source>
        <dbReference type="Proteomes" id="UP000836402"/>
    </source>
</evidence>
<keyword evidence="7" id="KW-1185">Reference proteome</keyword>
<dbReference type="InterPro" id="IPR009009">
    <property type="entry name" value="RlpA-like_DPBB"/>
</dbReference>
<dbReference type="CDD" id="cd22191">
    <property type="entry name" value="DPBB_RlpA_EXP_N-like"/>
    <property type="match status" value="1"/>
</dbReference>
<keyword evidence="1 2" id="KW-0732">Signal</keyword>
<reference evidence="5" key="1">
    <citation type="submission" date="2016-04" db="EMBL/GenBank/DDBJ databases">
        <authorList>
            <person name="Nguyen H.D."/>
            <person name="Kesanakurti P."/>
            <person name="Cullis J."/>
            <person name="Levesque C.A."/>
            <person name="Hambleton S."/>
        </authorList>
    </citation>
    <scope>NUCLEOTIDE SEQUENCE</scope>
    <source>
        <strain evidence="5">DAOMC 238032</strain>
    </source>
</reference>
<evidence type="ECO:0000313" key="5">
    <source>
        <dbReference type="EMBL" id="KAE8262813.1"/>
    </source>
</evidence>
<evidence type="ECO:0000256" key="2">
    <source>
        <dbReference type="SAM" id="SignalP"/>
    </source>
</evidence>
<evidence type="ECO:0000313" key="6">
    <source>
        <dbReference type="Proteomes" id="UP000077671"/>
    </source>
</evidence>
<protein>
    <recommendedName>
        <fullName evidence="3">RlpA-like protein double-psi beta-barrel domain-containing protein</fullName>
    </recommendedName>
</protein>